<dbReference type="AlphaFoldDB" id="A0A0D0ANC4"/>
<dbReference type="HOGENOM" id="CLU_3015801_0_0_1"/>
<protein>
    <submittedName>
        <fullName evidence="1">Uncharacterized protein</fullName>
    </submittedName>
</protein>
<proteinExistence type="predicted"/>
<sequence>MYRTAVVQNGSYNRSTKSVLPIAPTQITPTAISPLFFYMMPFDQLIPLQTESEMTC</sequence>
<dbReference type="Proteomes" id="UP000054485">
    <property type="component" value="Unassembled WGS sequence"/>
</dbReference>
<reference evidence="2" key="2">
    <citation type="submission" date="2015-01" db="EMBL/GenBank/DDBJ databases">
        <title>Evolutionary Origins and Diversification of the Mycorrhizal Mutualists.</title>
        <authorList>
            <consortium name="DOE Joint Genome Institute"/>
            <consortium name="Mycorrhizal Genomics Consortium"/>
            <person name="Kohler A."/>
            <person name="Kuo A."/>
            <person name="Nagy L.G."/>
            <person name="Floudas D."/>
            <person name="Copeland A."/>
            <person name="Barry K.W."/>
            <person name="Cichocki N."/>
            <person name="Veneault-Fourrey C."/>
            <person name="LaButti K."/>
            <person name="Lindquist E.A."/>
            <person name="Lipzen A."/>
            <person name="Lundell T."/>
            <person name="Morin E."/>
            <person name="Murat C."/>
            <person name="Riley R."/>
            <person name="Ohm R."/>
            <person name="Sun H."/>
            <person name="Tunlid A."/>
            <person name="Henrissat B."/>
            <person name="Grigoriev I.V."/>
            <person name="Hibbett D.S."/>
            <person name="Martin F."/>
        </authorList>
    </citation>
    <scope>NUCLEOTIDE SEQUENCE [LARGE SCALE GENOMIC DNA]</scope>
    <source>
        <strain evidence="2">UH-Slu-Lm8-n1</strain>
    </source>
</reference>
<organism evidence="1 2">
    <name type="scientific">Suillus luteus UH-Slu-Lm8-n1</name>
    <dbReference type="NCBI Taxonomy" id="930992"/>
    <lineage>
        <taxon>Eukaryota</taxon>
        <taxon>Fungi</taxon>
        <taxon>Dikarya</taxon>
        <taxon>Basidiomycota</taxon>
        <taxon>Agaricomycotina</taxon>
        <taxon>Agaricomycetes</taxon>
        <taxon>Agaricomycetidae</taxon>
        <taxon>Boletales</taxon>
        <taxon>Suillineae</taxon>
        <taxon>Suillaceae</taxon>
        <taxon>Suillus</taxon>
    </lineage>
</organism>
<reference evidence="1 2" key="1">
    <citation type="submission" date="2014-04" db="EMBL/GenBank/DDBJ databases">
        <authorList>
            <consortium name="DOE Joint Genome Institute"/>
            <person name="Kuo A."/>
            <person name="Ruytinx J."/>
            <person name="Rineau F."/>
            <person name="Colpaert J."/>
            <person name="Kohler A."/>
            <person name="Nagy L.G."/>
            <person name="Floudas D."/>
            <person name="Copeland A."/>
            <person name="Barry K.W."/>
            <person name="Cichocki N."/>
            <person name="Veneault-Fourrey C."/>
            <person name="LaButti K."/>
            <person name="Lindquist E.A."/>
            <person name="Lipzen A."/>
            <person name="Lundell T."/>
            <person name="Morin E."/>
            <person name="Murat C."/>
            <person name="Sun H."/>
            <person name="Tunlid A."/>
            <person name="Henrissat B."/>
            <person name="Grigoriev I.V."/>
            <person name="Hibbett D.S."/>
            <person name="Martin F."/>
            <person name="Nordberg H.P."/>
            <person name="Cantor M.N."/>
            <person name="Hua S.X."/>
        </authorList>
    </citation>
    <scope>NUCLEOTIDE SEQUENCE [LARGE SCALE GENOMIC DNA]</scope>
    <source>
        <strain evidence="1 2">UH-Slu-Lm8-n1</strain>
    </source>
</reference>
<accession>A0A0D0ANC4</accession>
<evidence type="ECO:0000313" key="2">
    <source>
        <dbReference type="Proteomes" id="UP000054485"/>
    </source>
</evidence>
<dbReference type="InParanoid" id="A0A0D0ANC4"/>
<evidence type="ECO:0000313" key="1">
    <source>
        <dbReference type="EMBL" id="KIK43346.1"/>
    </source>
</evidence>
<keyword evidence="2" id="KW-1185">Reference proteome</keyword>
<dbReference type="EMBL" id="KN835215">
    <property type="protein sequence ID" value="KIK43346.1"/>
    <property type="molecule type" value="Genomic_DNA"/>
</dbReference>
<name>A0A0D0ANC4_9AGAM</name>
<gene>
    <name evidence="1" type="ORF">CY34DRAFT_803931</name>
</gene>